<dbReference type="GO" id="GO:0003676">
    <property type="term" value="F:nucleic acid binding"/>
    <property type="evidence" value="ECO:0007669"/>
    <property type="project" value="InterPro"/>
</dbReference>
<dbReference type="AlphaFoldDB" id="A0A146KKI3"/>
<dbReference type="PANTHER" id="PTHR23022">
    <property type="entry name" value="TRANSPOSABLE ELEMENT-RELATED"/>
    <property type="match status" value="1"/>
</dbReference>
<dbReference type="PANTHER" id="PTHR23022:SF135">
    <property type="entry name" value="SI:DKEY-77F5.3"/>
    <property type="match status" value="1"/>
</dbReference>
<dbReference type="Gene3D" id="3.30.420.10">
    <property type="entry name" value="Ribonuclease H-like superfamily/Ribonuclease H"/>
    <property type="match status" value="1"/>
</dbReference>
<dbReference type="EMBL" id="GDID01000857">
    <property type="protein sequence ID" value="JAP95749.1"/>
    <property type="molecule type" value="Transcribed_RNA"/>
</dbReference>
<evidence type="ECO:0000259" key="1">
    <source>
        <dbReference type="Pfam" id="PF13358"/>
    </source>
</evidence>
<sequence length="269" mass="31704">MDNCCCQIRQEPIHTISCVAYFNSKAKLFSRVKQLRYLITTNFTNIWGTVGQSLTTIQKAIKLVWCQQRKDWSEEDWGKILFTDESMFRETGSGRRWFIRYPHEKYKEEFIIQRKQNGGLTVMVWGGFSFETKTDLYVTEVDTERIDSVMYSRIIRQYAQEELIDFDLTLQQDNAPIHTSAYTLRELALMGISVMEWPPHSPDLNPIEHLWANIKYKLRGLKITDRQSFIDIVRGEWRAYPQDTLKNYIKSMPQRVQACIDAEGGWFGK</sequence>
<dbReference type="InterPro" id="IPR036397">
    <property type="entry name" value="RNaseH_sf"/>
</dbReference>
<feature type="domain" description="Tc1-like transposase DDE" evidence="1">
    <location>
        <begin position="80"/>
        <end position="228"/>
    </location>
</feature>
<organism evidence="2">
    <name type="scientific">Trepomonas sp. PC1</name>
    <dbReference type="NCBI Taxonomy" id="1076344"/>
    <lineage>
        <taxon>Eukaryota</taxon>
        <taxon>Metamonada</taxon>
        <taxon>Diplomonadida</taxon>
        <taxon>Hexamitidae</taxon>
        <taxon>Hexamitinae</taxon>
        <taxon>Trepomonas</taxon>
    </lineage>
</organism>
<proteinExistence type="predicted"/>
<accession>A0A146KKI3</accession>
<evidence type="ECO:0000313" key="2">
    <source>
        <dbReference type="EMBL" id="JAP95749.1"/>
    </source>
</evidence>
<dbReference type="Pfam" id="PF13358">
    <property type="entry name" value="DDE_3"/>
    <property type="match status" value="1"/>
</dbReference>
<dbReference type="InterPro" id="IPR038717">
    <property type="entry name" value="Tc1-like_DDE_dom"/>
</dbReference>
<protein>
    <submittedName>
        <fullName evidence="2">Transposable element Tcb2 transposase</fullName>
    </submittedName>
</protein>
<name>A0A146KKI3_9EUKA</name>
<dbReference type="InterPro" id="IPR052338">
    <property type="entry name" value="Transposase_5"/>
</dbReference>
<gene>
    <name evidence="2" type="ORF">TPC1_11148</name>
</gene>
<reference evidence="2" key="1">
    <citation type="submission" date="2015-07" db="EMBL/GenBank/DDBJ databases">
        <title>Adaptation to a free-living lifestyle via gene acquisitions in the diplomonad Trepomonas sp. PC1.</title>
        <authorList>
            <person name="Xu F."/>
            <person name="Jerlstrom-Hultqvist J."/>
            <person name="Kolisko M."/>
            <person name="Simpson A.G.B."/>
            <person name="Roger A.J."/>
            <person name="Svard S.G."/>
            <person name="Andersson J.O."/>
        </authorList>
    </citation>
    <scope>NUCLEOTIDE SEQUENCE</scope>
    <source>
        <strain evidence="2">PC1</strain>
    </source>
</reference>